<keyword evidence="10" id="KW-0408">Iron</keyword>
<reference evidence="20" key="1">
    <citation type="journal article" date="2021" name="IMA Fungus">
        <title>Genomic characterization of three marine fungi, including Emericellopsis atlantica sp. nov. with signatures of a generalist lifestyle and marine biomass degradation.</title>
        <authorList>
            <person name="Hagestad O.C."/>
            <person name="Hou L."/>
            <person name="Andersen J.H."/>
            <person name="Hansen E.H."/>
            <person name="Altermark B."/>
            <person name="Li C."/>
            <person name="Kuhnert E."/>
            <person name="Cox R.J."/>
            <person name="Crous P.W."/>
            <person name="Spatafora J.W."/>
            <person name="Lail K."/>
            <person name="Amirebrahimi M."/>
            <person name="Lipzen A."/>
            <person name="Pangilinan J."/>
            <person name="Andreopoulos W."/>
            <person name="Hayes R.D."/>
            <person name="Ng V."/>
            <person name="Grigoriev I.V."/>
            <person name="Jackson S.A."/>
            <person name="Sutton T.D.S."/>
            <person name="Dobson A.D.W."/>
            <person name="Rama T."/>
        </authorList>
    </citation>
    <scope>NUCLEOTIDE SEQUENCE</scope>
    <source>
        <strain evidence="20">TS7</strain>
    </source>
</reference>
<dbReference type="InterPro" id="IPR000262">
    <property type="entry name" value="FMN-dep_DH"/>
</dbReference>
<dbReference type="SMART" id="SM01117">
    <property type="entry name" value="Cyt-b5"/>
    <property type="match status" value="1"/>
</dbReference>
<comment type="cofactor">
    <cofactor evidence="2">
        <name>heme b</name>
        <dbReference type="ChEBI" id="CHEBI:60344"/>
    </cofactor>
</comment>
<dbReference type="InterPro" id="IPR001199">
    <property type="entry name" value="Cyt_B5-like_heme/steroid-bd"/>
</dbReference>
<keyword evidence="9" id="KW-0560">Oxidoreductase</keyword>
<comment type="similarity">
    <text evidence="14">In the N-terminal section; belongs to the cytochrome b5 family.</text>
</comment>
<comment type="catalytic activity">
    <reaction evidence="12">
        <text>(S)-lactate + 2 Fe(III)-[cytochrome c] = 2 Fe(II)-[cytochrome c] + pyruvate + 2 H(+)</text>
        <dbReference type="Rhea" id="RHEA:19909"/>
        <dbReference type="Rhea" id="RHEA-COMP:10350"/>
        <dbReference type="Rhea" id="RHEA-COMP:14399"/>
        <dbReference type="ChEBI" id="CHEBI:15361"/>
        <dbReference type="ChEBI" id="CHEBI:15378"/>
        <dbReference type="ChEBI" id="CHEBI:16651"/>
        <dbReference type="ChEBI" id="CHEBI:29033"/>
        <dbReference type="ChEBI" id="CHEBI:29034"/>
        <dbReference type="EC" id="1.1.2.3"/>
    </reaction>
    <physiologicalReaction direction="left-to-right" evidence="12">
        <dbReference type="Rhea" id="RHEA:19910"/>
    </physiologicalReaction>
</comment>
<dbReference type="GeneID" id="70297325"/>
<dbReference type="PROSITE" id="PS00191">
    <property type="entry name" value="CYTOCHROME_B5_1"/>
    <property type="match status" value="1"/>
</dbReference>
<dbReference type="GO" id="GO:0004460">
    <property type="term" value="F:L-lactate dehydrogenase (cytochrome) activity"/>
    <property type="evidence" value="ECO:0007669"/>
    <property type="project" value="UniProtKB-EC"/>
</dbReference>
<dbReference type="AlphaFoldDB" id="A0A9P7ZQW6"/>
<keyword evidence="7" id="KW-0288">FMN</keyword>
<comment type="similarity">
    <text evidence="13">In the C-terminal section; belongs to the FMN-dependent alpha-hydroxy acid dehydrogenase family.</text>
</comment>
<evidence type="ECO:0000313" key="20">
    <source>
        <dbReference type="EMBL" id="KAG9256555.1"/>
    </source>
</evidence>
<sequence length="509" mass="55619">MAEAQETQLITLSELNRHNSPQDCWIAVHSKVWDITHFIREHPGGPSVLLKCAGTNATASFDEVHAPDIIEELPKDKFKGFLEQPSPDTPATPPDSEVSSPPPSEKRSQMASSVDVPAQPEEEDVIPPMEAVLAAPDLAVIAKKALTPKAWAFYSSAATDLITYGKNKELVQRLMIRPRVLRNVKDVSFERDILGFKSRAPFFISPTAMARLAHPDGELAVARGASNEGIIQCISSNASYTLKSIVNAAPPEQPFFFQLYVNSERQKTADLLRTVRDLGIKAIFVTVDAPVPGKREADERAAQAIKIRSAISGGESSKDKKGSGLGRLMAQYIEKALTWDDLEWIRETSGLPIVLKGVQTAEDAKLAVKYGVDAIMLSNHGGRSLDGAQASILVLLELRKNCPEVFESLEVYIDGGFERGSDILKAICLGATAVGVGRPYLYSLVYGQDGVEHLTQILKDELEVSMRLCGITSLDQANPSLINTLDIEHLVTSGDRFEPISRMHRLSKL</sequence>
<dbReference type="PANTHER" id="PTHR10578">
    <property type="entry name" value="S -2-HYDROXY-ACID OXIDASE-RELATED"/>
    <property type="match status" value="1"/>
</dbReference>
<evidence type="ECO:0000259" key="19">
    <source>
        <dbReference type="PROSITE" id="PS51349"/>
    </source>
</evidence>
<organism evidence="20 21">
    <name type="scientific">Emericellopsis atlantica</name>
    <dbReference type="NCBI Taxonomy" id="2614577"/>
    <lineage>
        <taxon>Eukaryota</taxon>
        <taxon>Fungi</taxon>
        <taxon>Dikarya</taxon>
        <taxon>Ascomycota</taxon>
        <taxon>Pezizomycotina</taxon>
        <taxon>Sordariomycetes</taxon>
        <taxon>Hypocreomycetidae</taxon>
        <taxon>Hypocreales</taxon>
        <taxon>Bionectriaceae</taxon>
        <taxon>Emericellopsis</taxon>
    </lineage>
</organism>
<dbReference type="EC" id="1.1.2.3" evidence="15"/>
<dbReference type="OrthoDB" id="1925334at2759"/>
<dbReference type="PANTHER" id="PTHR10578:SF104">
    <property type="entry name" value="CYTOCHROME B2, MITOCHONDRIAL-RELATED"/>
    <property type="match status" value="1"/>
</dbReference>
<evidence type="ECO:0000256" key="12">
    <source>
        <dbReference type="ARBA" id="ARBA00052399"/>
    </source>
</evidence>
<dbReference type="PROSITE" id="PS51349">
    <property type="entry name" value="FMN_HYDROXY_ACID_DH_2"/>
    <property type="match status" value="1"/>
</dbReference>
<dbReference type="GO" id="GO:0020037">
    <property type="term" value="F:heme binding"/>
    <property type="evidence" value="ECO:0007669"/>
    <property type="project" value="InterPro"/>
</dbReference>
<dbReference type="EMBL" id="MU251247">
    <property type="protein sequence ID" value="KAG9256555.1"/>
    <property type="molecule type" value="Genomic_DNA"/>
</dbReference>
<evidence type="ECO:0000256" key="11">
    <source>
        <dbReference type="ARBA" id="ARBA00023128"/>
    </source>
</evidence>
<keyword evidence="6" id="KW-0285">Flavoprotein</keyword>
<feature type="region of interest" description="Disordered" evidence="17">
    <location>
        <begin position="79"/>
        <end position="122"/>
    </location>
</feature>
<dbReference type="InterPro" id="IPR037396">
    <property type="entry name" value="FMN_HAD"/>
</dbReference>
<dbReference type="GO" id="GO:0046872">
    <property type="term" value="F:metal ion binding"/>
    <property type="evidence" value="ECO:0007669"/>
    <property type="project" value="UniProtKB-KW"/>
</dbReference>
<feature type="domain" description="Cytochrome b5 heme-binding" evidence="18">
    <location>
        <begin position="7"/>
        <end position="83"/>
    </location>
</feature>
<comment type="subcellular location">
    <subcellularLocation>
        <location evidence="3">Mitochondrion intermembrane space</location>
    </subcellularLocation>
</comment>
<dbReference type="InterPro" id="IPR013785">
    <property type="entry name" value="Aldolase_TIM"/>
</dbReference>
<dbReference type="Gene3D" id="3.20.20.70">
    <property type="entry name" value="Aldolase class I"/>
    <property type="match status" value="1"/>
</dbReference>
<dbReference type="GO" id="GO:0005758">
    <property type="term" value="C:mitochondrial intermembrane space"/>
    <property type="evidence" value="ECO:0007669"/>
    <property type="project" value="UniProtKB-SubCell"/>
</dbReference>
<evidence type="ECO:0000256" key="6">
    <source>
        <dbReference type="ARBA" id="ARBA00022630"/>
    </source>
</evidence>
<evidence type="ECO:0000256" key="13">
    <source>
        <dbReference type="ARBA" id="ARBA00061137"/>
    </source>
</evidence>
<comment type="cofactor">
    <cofactor evidence="1">
        <name>FMN</name>
        <dbReference type="ChEBI" id="CHEBI:58210"/>
    </cofactor>
</comment>
<evidence type="ECO:0000256" key="16">
    <source>
        <dbReference type="ARBA" id="ARBA00068515"/>
    </source>
</evidence>
<keyword evidence="21" id="KW-1185">Reference proteome</keyword>
<dbReference type="Gene3D" id="3.10.120.10">
    <property type="entry name" value="Cytochrome b5-like heme/steroid binding domain"/>
    <property type="match status" value="1"/>
</dbReference>
<evidence type="ECO:0000256" key="5">
    <source>
        <dbReference type="ARBA" id="ARBA00022617"/>
    </source>
</evidence>
<evidence type="ECO:0000256" key="7">
    <source>
        <dbReference type="ARBA" id="ARBA00022643"/>
    </source>
</evidence>
<protein>
    <recommendedName>
        <fullName evidence="16">L-lactate dehydrogenase (cytochrome)</fullName>
        <ecNumber evidence="15">1.1.2.3</ecNumber>
    </recommendedName>
</protein>
<dbReference type="InterPro" id="IPR036400">
    <property type="entry name" value="Cyt_B5-like_heme/steroid_sf"/>
</dbReference>
<keyword evidence="8" id="KW-0479">Metal-binding</keyword>
<evidence type="ECO:0000256" key="10">
    <source>
        <dbReference type="ARBA" id="ARBA00023004"/>
    </source>
</evidence>
<dbReference type="InterPro" id="IPR037458">
    <property type="entry name" value="L-MDH/L-LDH_FMN-bd"/>
</dbReference>
<dbReference type="Pfam" id="PF01070">
    <property type="entry name" value="FMN_dh"/>
    <property type="match status" value="1"/>
</dbReference>
<accession>A0A9P7ZQW6</accession>
<gene>
    <name evidence="20" type="ORF">F5Z01DRAFT_703253</name>
</gene>
<evidence type="ECO:0000256" key="14">
    <source>
        <dbReference type="ARBA" id="ARBA00061589"/>
    </source>
</evidence>
<evidence type="ECO:0000256" key="2">
    <source>
        <dbReference type="ARBA" id="ARBA00001970"/>
    </source>
</evidence>
<keyword evidence="5" id="KW-0349">Heme</keyword>
<comment type="subunit">
    <text evidence="4">Homotetramer.</text>
</comment>
<evidence type="ECO:0000256" key="9">
    <source>
        <dbReference type="ARBA" id="ARBA00023002"/>
    </source>
</evidence>
<dbReference type="InterPro" id="IPR018506">
    <property type="entry name" value="Cyt_B5_heme-BS"/>
</dbReference>
<evidence type="ECO:0000313" key="21">
    <source>
        <dbReference type="Proteomes" id="UP000887229"/>
    </source>
</evidence>
<evidence type="ECO:0000256" key="17">
    <source>
        <dbReference type="SAM" id="MobiDB-lite"/>
    </source>
</evidence>
<evidence type="ECO:0000256" key="1">
    <source>
        <dbReference type="ARBA" id="ARBA00001917"/>
    </source>
</evidence>
<keyword evidence="11" id="KW-0496">Mitochondrion</keyword>
<evidence type="ECO:0000256" key="4">
    <source>
        <dbReference type="ARBA" id="ARBA00011881"/>
    </source>
</evidence>
<dbReference type="SUPFAM" id="SSF55856">
    <property type="entry name" value="Cytochrome b5-like heme/steroid binding domain"/>
    <property type="match status" value="1"/>
</dbReference>
<dbReference type="RefSeq" id="XP_046120479.1">
    <property type="nucleotide sequence ID" value="XM_046266422.1"/>
</dbReference>
<comment type="caution">
    <text evidence="20">The sequence shown here is derived from an EMBL/GenBank/DDBJ whole genome shotgun (WGS) entry which is preliminary data.</text>
</comment>
<dbReference type="SUPFAM" id="SSF51395">
    <property type="entry name" value="FMN-linked oxidoreductases"/>
    <property type="match status" value="1"/>
</dbReference>
<name>A0A9P7ZQW6_9HYPO</name>
<dbReference type="Pfam" id="PF00173">
    <property type="entry name" value="Cyt-b5"/>
    <property type="match status" value="1"/>
</dbReference>
<evidence type="ECO:0000256" key="8">
    <source>
        <dbReference type="ARBA" id="ARBA00022723"/>
    </source>
</evidence>
<dbReference type="FunFam" id="3.20.20.70:FF:000062">
    <property type="entry name" value="Cytochrome b2, mitochondrial, putative"/>
    <property type="match status" value="1"/>
</dbReference>
<evidence type="ECO:0000256" key="15">
    <source>
        <dbReference type="ARBA" id="ARBA00066458"/>
    </source>
</evidence>
<feature type="domain" description="FMN hydroxy acid dehydrogenase" evidence="19">
    <location>
        <begin position="127"/>
        <end position="487"/>
    </location>
</feature>
<evidence type="ECO:0000259" key="18">
    <source>
        <dbReference type="PROSITE" id="PS50255"/>
    </source>
</evidence>
<dbReference type="PROSITE" id="PS50255">
    <property type="entry name" value="CYTOCHROME_B5_2"/>
    <property type="match status" value="1"/>
</dbReference>
<proteinExistence type="inferred from homology"/>
<dbReference type="CDD" id="cd02922">
    <property type="entry name" value="FCB2_FMN"/>
    <property type="match status" value="1"/>
</dbReference>
<evidence type="ECO:0000256" key="3">
    <source>
        <dbReference type="ARBA" id="ARBA00004569"/>
    </source>
</evidence>
<dbReference type="Proteomes" id="UP000887229">
    <property type="component" value="Unassembled WGS sequence"/>
</dbReference>